<proteinExistence type="inferred from homology"/>
<dbReference type="EMBL" id="JPXF01000050">
    <property type="protein sequence ID" value="KGJ72887.1"/>
    <property type="molecule type" value="Genomic_DNA"/>
</dbReference>
<keyword evidence="3 6" id="KW-0812">Transmembrane</keyword>
<feature type="transmembrane region" description="Helical" evidence="6">
    <location>
        <begin position="136"/>
        <end position="154"/>
    </location>
</feature>
<comment type="similarity">
    <text evidence="2">Belongs to the DsbD family.</text>
</comment>
<organism evidence="8 10">
    <name type="scientific">Cryobacterium roopkundense</name>
    <dbReference type="NCBI Taxonomy" id="1001240"/>
    <lineage>
        <taxon>Bacteria</taxon>
        <taxon>Bacillati</taxon>
        <taxon>Actinomycetota</taxon>
        <taxon>Actinomycetes</taxon>
        <taxon>Micrococcales</taxon>
        <taxon>Microbacteriaceae</taxon>
        <taxon>Cryobacterium</taxon>
    </lineage>
</organism>
<feature type="transmembrane region" description="Helical" evidence="6">
    <location>
        <begin position="214"/>
        <end position="235"/>
    </location>
</feature>
<evidence type="ECO:0000256" key="3">
    <source>
        <dbReference type="ARBA" id="ARBA00022692"/>
    </source>
</evidence>
<evidence type="ECO:0000313" key="8">
    <source>
        <dbReference type="EMBL" id="KGJ72887.1"/>
    </source>
</evidence>
<keyword evidence="10" id="KW-1185">Reference proteome</keyword>
<protein>
    <submittedName>
        <fullName evidence="8">Cytochrome C biogenesis protein</fullName>
    </submittedName>
    <submittedName>
        <fullName evidence="9">Cytochrome c-type biogenesis protein</fullName>
    </submittedName>
</protein>
<evidence type="ECO:0000313" key="10">
    <source>
        <dbReference type="Proteomes" id="UP000029864"/>
    </source>
</evidence>
<name>A0A099J5U9_9MICO</name>
<evidence type="ECO:0000313" key="11">
    <source>
        <dbReference type="Proteomes" id="UP000561726"/>
    </source>
</evidence>
<comment type="subcellular location">
    <subcellularLocation>
        <location evidence="1">Membrane</location>
        <topology evidence="1">Multi-pass membrane protein</topology>
    </subcellularLocation>
</comment>
<dbReference type="STRING" id="1001240.GY21_12335"/>
<dbReference type="GO" id="GO:0017004">
    <property type="term" value="P:cytochrome complex assembly"/>
    <property type="evidence" value="ECO:0007669"/>
    <property type="project" value="InterPro"/>
</dbReference>
<sequence length="253" mass="26588">MGNPFGEIVFSGPLLFAIPIAILAGLVSFASPCILPLVPGYLAYIGGFADGSTSAAKGDRRGRRRLLTGVALFILGFTLVFVLTGVVFGAAGFWLNQYRDLVGRIAGVVVILLGLVFVGQFGVMQRTLKTQWRPKMGLAGAPLLGAVFAVGWTPCTGPTLTAINSLSLTTGSPWQGGLLALFYALGLGIPFLLIALGLNWATGSVAFLKRHIRAINLFGGVFLIVIGVLMVSGIWGQWLLDLQGVIGNFVPAI</sequence>
<evidence type="ECO:0000256" key="6">
    <source>
        <dbReference type="SAM" id="Phobius"/>
    </source>
</evidence>
<evidence type="ECO:0000256" key="4">
    <source>
        <dbReference type="ARBA" id="ARBA00022989"/>
    </source>
</evidence>
<accession>A0A099J5U9</accession>
<feature type="transmembrane region" description="Helical" evidence="6">
    <location>
        <begin position="66"/>
        <end position="95"/>
    </location>
</feature>
<evidence type="ECO:0000256" key="2">
    <source>
        <dbReference type="ARBA" id="ARBA00006143"/>
    </source>
</evidence>
<evidence type="ECO:0000256" key="1">
    <source>
        <dbReference type="ARBA" id="ARBA00004141"/>
    </source>
</evidence>
<dbReference type="OrthoDB" id="9803065at2"/>
<feature type="domain" description="Cytochrome C biogenesis protein transmembrane" evidence="7">
    <location>
        <begin position="16"/>
        <end position="232"/>
    </location>
</feature>
<feature type="transmembrane region" description="Helical" evidence="6">
    <location>
        <begin position="20"/>
        <end position="45"/>
    </location>
</feature>
<evidence type="ECO:0000313" key="9">
    <source>
        <dbReference type="EMBL" id="MBB5643470.1"/>
    </source>
</evidence>
<dbReference type="EMBL" id="JACHBQ010000001">
    <property type="protein sequence ID" value="MBB5643470.1"/>
    <property type="molecule type" value="Genomic_DNA"/>
</dbReference>
<dbReference type="PANTHER" id="PTHR31272">
    <property type="entry name" value="CYTOCHROME C-TYPE BIOGENESIS PROTEIN HI_1454-RELATED"/>
    <property type="match status" value="1"/>
</dbReference>
<gene>
    <name evidence="9" type="ORF">BJ997_004018</name>
    <name evidence="8" type="ORF">GY21_12335</name>
</gene>
<dbReference type="Proteomes" id="UP000561726">
    <property type="component" value="Unassembled WGS sequence"/>
</dbReference>
<dbReference type="PANTHER" id="PTHR31272:SF4">
    <property type="entry name" value="CYTOCHROME C-TYPE BIOGENESIS PROTEIN HI_1454-RELATED"/>
    <property type="match status" value="1"/>
</dbReference>
<reference evidence="8 10" key="1">
    <citation type="submission" date="2014-08" db="EMBL/GenBank/DDBJ databases">
        <authorList>
            <person name="Sisinthy S."/>
        </authorList>
    </citation>
    <scope>NUCLEOTIDE SEQUENCE [LARGE SCALE GENOMIC DNA]</scope>
    <source>
        <strain evidence="8 10">RuG17</strain>
    </source>
</reference>
<dbReference type="RefSeq" id="WP_035837035.1">
    <property type="nucleotide sequence ID" value="NZ_JACHBQ010000001.1"/>
</dbReference>
<dbReference type="AlphaFoldDB" id="A0A099J5U9"/>
<comment type="caution">
    <text evidence="8">The sequence shown here is derived from an EMBL/GenBank/DDBJ whole genome shotgun (WGS) entry which is preliminary data.</text>
</comment>
<dbReference type="InterPro" id="IPR051790">
    <property type="entry name" value="Cytochrome_c-biogenesis_DsbD"/>
</dbReference>
<evidence type="ECO:0000256" key="5">
    <source>
        <dbReference type="ARBA" id="ARBA00023136"/>
    </source>
</evidence>
<keyword evidence="4 6" id="KW-1133">Transmembrane helix</keyword>
<dbReference type="GO" id="GO:0016020">
    <property type="term" value="C:membrane"/>
    <property type="evidence" value="ECO:0007669"/>
    <property type="project" value="UniProtKB-SubCell"/>
</dbReference>
<reference evidence="9 11" key="2">
    <citation type="submission" date="2020-08" db="EMBL/GenBank/DDBJ databases">
        <title>Sequencing the genomes of 1000 actinobacteria strains.</title>
        <authorList>
            <person name="Klenk H.-P."/>
        </authorList>
    </citation>
    <scope>NUCLEOTIDE SEQUENCE [LARGE SCALE GENOMIC DNA]</scope>
    <source>
        <strain evidence="9 11">DSM 21065</strain>
    </source>
</reference>
<evidence type="ECO:0000259" key="7">
    <source>
        <dbReference type="Pfam" id="PF02683"/>
    </source>
</evidence>
<dbReference type="Pfam" id="PF02683">
    <property type="entry name" value="DsbD_TM"/>
    <property type="match status" value="1"/>
</dbReference>
<dbReference type="eggNOG" id="COG0785">
    <property type="taxonomic scope" value="Bacteria"/>
</dbReference>
<dbReference type="Proteomes" id="UP000029864">
    <property type="component" value="Unassembled WGS sequence"/>
</dbReference>
<dbReference type="InterPro" id="IPR003834">
    <property type="entry name" value="Cyt_c_assmbl_TM_dom"/>
</dbReference>
<feature type="transmembrane region" description="Helical" evidence="6">
    <location>
        <begin position="101"/>
        <end position="124"/>
    </location>
</feature>
<feature type="transmembrane region" description="Helical" evidence="6">
    <location>
        <begin position="174"/>
        <end position="202"/>
    </location>
</feature>
<keyword evidence="5 6" id="KW-0472">Membrane</keyword>